<gene>
    <name evidence="1" type="ORF">FCU45_02335</name>
</gene>
<accession>A0A4U2ZA57</accession>
<evidence type="ECO:0000313" key="1">
    <source>
        <dbReference type="EMBL" id="TKI71238.1"/>
    </source>
</evidence>
<dbReference type="EMBL" id="SZPX01000001">
    <property type="protein sequence ID" value="TKI71238.1"/>
    <property type="molecule type" value="Genomic_DNA"/>
</dbReference>
<dbReference type="OrthoDB" id="5368607at2"/>
<name>A0A4U2ZA57_9BACT</name>
<reference evidence="1 2" key="1">
    <citation type="submission" date="2019-04" db="EMBL/GenBank/DDBJ databases">
        <title>Sulfurimonas crateris sp. nov. a facultative anaerobic sulfur-oxidizing chemolithautotrophic bacterium isolated from a terrestrial mud vulcano.</title>
        <authorList>
            <person name="Ratnikova N.M."/>
            <person name="Slobodkin A.I."/>
            <person name="Merkel A.Y."/>
            <person name="Novikov A."/>
            <person name="Bonch-Osmolovskaya E.A."/>
            <person name="Slobodkina G.B."/>
        </authorList>
    </citation>
    <scope>NUCLEOTIDE SEQUENCE [LARGE SCALE GENOMIC DNA]</scope>
    <source>
        <strain evidence="1 2">SN118</strain>
    </source>
</reference>
<sequence length="132" mass="15611">MSKVYLFFLLTYFFGNSHLYADDIGRIIDCETSTMTYEYVKCKPSNKVFEVIDILQDGWIAVNNHSFYVTFKKVKNSQKVMRCLESNRFPNYLGNCKSYNFDKPKTWLREDAIKNGWKFTLAIGDTVYYVQE</sequence>
<dbReference type="Proteomes" id="UP000309561">
    <property type="component" value="Unassembled WGS sequence"/>
</dbReference>
<organism evidence="1 2">
    <name type="scientific">Sulfurimonas crateris</name>
    <dbReference type="NCBI Taxonomy" id="2574727"/>
    <lineage>
        <taxon>Bacteria</taxon>
        <taxon>Pseudomonadati</taxon>
        <taxon>Campylobacterota</taxon>
        <taxon>Epsilonproteobacteria</taxon>
        <taxon>Campylobacterales</taxon>
        <taxon>Sulfurimonadaceae</taxon>
        <taxon>Sulfurimonas</taxon>
    </lineage>
</organism>
<comment type="caution">
    <text evidence="1">The sequence shown here is derived from an EMBL/GenBank/DDBJ whole genome shotgun (WGS) entry which is preliminary data.</text>
</comment>
<dbReference type="AlphaFoldDB" id="A0A4U2ZA57"/>
<protein>
    <submittedName>
        <fullName evidence="1">Uncharacterized protein</fullName>
    </submittedName>
</protein>
<evidence type="ECO:0000313" key="2">
    <source>
        <dbReference type="Proteomes" id="UP000309561"/>
    </source>
</evidence>
<dbReference type="RefSeq" id="WP_137011875.1">
    <property type="nucleotide sequence ID" value="NZ_SZPX01000001.1"/>
</dbReference>
<keyword evidence="2" id="KW-1185">Reference proteome</keyword>
<proteinExistence type="predicted"/>